<evidence type="ECO:0000256" key="2">
    <source>
        <dbReference type="ARBA" id="ARBA00022654"/>
    </source>
</evidence>
<evidence type="ECO:0000313" key="9">
    <source>
        <dbReference type="EMBL" id="MDO1584952.1"/>
    </source>
</evidence>
<sequence length="219" mass="24773">MFITIQAYEYDQYSCLLNQFFHLRKQVFHDRLNWKVSLRGTHEVDRYDDMKPAYLVWCSDDAQVLYGGMRLMPTTGPTLLYDVFRKTFSADVDLQSPGIWEGTRMCVDEVAVQRDLGMDAGRAFCMLLLALCECALEHGVHTMISNYEPHMARMYRKAGAEVEELGRADGYGRFPVCCGAFEVSDQIRAKMQAALGVTAPLYSKFYPVRSFAAGLAVAA</sequence>
<accession>A0ABT8T2S4</accession>
<dbReference type="InterPro" id="IPR018311">
    <property type="entry name" value="Autoind_synth_CS"/>
</dbReference>
<reference evidence="9" key="1">
    <citation type="journal article" date="2015" name="Int. J. Syst. Evol. Microbiol.">
        <title>Rhizobium oryzicola sp. nov., potential plant-growth-promoting endophytic bacteria isolated from rice roots.</title>
        <authorList>
            <person name="Zhang X.X."/>
            <person name="Gao J.S."/>
            <person name="Cao Y.H."/>
            <person name="Sheirdil R.A."/>
            <person name="Wang X.C."/>
            <person name="Zhang L."/>
        </authorList>
    </citation>
    <scope>NUCLEOTIDE SEQUENCE</scope>
    <source>
        <strain evidence="9">05753</strain>
    </source>
</reference>
<organism evidence="9 10">
    <name type="scientific">Rhizobium oryzicola</name>
    <dbReference type="NCBI Taxonomy" id="1232668"/>
    <lineage>
        <taxon>Bacteria</taxon>
        <taxon>Pseudomonadati</taxon>
        <taxon>Pseudomonadota</taxon>
        <taxon>Alphaproteobacteria</taxon>
        <taxon>Hyphomicrobiales</taxon>
        <taxon>Rhizobiaceae</taxon>
        <taxon>Rhizobium/Agrobacterium group</taxon>
        <taxon>Rhizobium</taxon>
    </lineage>
</organism>
<dbReference type="PROSITE" id="PS51187">
    <property type="entry name" value="AUTOINDUCER_SYNTH_2"/>
    <property type="match status" value="1"/>
</dbReference>
<dbReference type="Pfam" id="PF00765">
    <property type="entry name" value="Autoind_synth"/>
    <property type="match status" value="1"/>
</dbReference>
<dbReference type="PRINTS" id="PR01549">
    <property type="entry name" value="AUTOINDCRSYN"/>
</dbReference>
<evidence type="ECO:0000256" key="1">
    <source>
        <dbReference type="ARBA" id="ARBA00012340"/>
    </source>
</evidence>
<evidence type="ECO:0000256" key="5">
    <source>
        <dbReference type="ARBA" id="ARBA00022929"/>
    </source>
</evidence>
<keyword evidence="5 7" id="KW-0071">Autoinducer synthesis</keyword>
<keyword evidence="10" id="KW-1185">Reference proteome</keyword>
<dbReference type="InterPro" id="IPR001690">
    <property type="entry name" value="Autoind_synthase"/>
</dbReference>
<dbReference type="PANTHER" id="PTHR39322">
    <property type="entry name" value="ACYL-HOMOSERINE-LACTONE SYNTHASE"/>
    <property type="match status" value="1"/>
</dbReference>
<proteinExistence type="inferred from homology"/>
<dbReference type="InterPro" id="IPR016181">
    <property type="entry name" value="Acyl_CoA_acyltransferase"/>
</dbReference>
<protein>
    <recommendedName>
        <fullName evidence="1 8">Acyl-homoserine-lactone synthase</fullName>
        <ecNumber evidence="1 8">2.3.1.184</ecNumber>
    </recommendedName>
    <alternativeName>
        <fullName evidence="8">Autoinducer synthesis protein</fullName>
    </alternativeName>
</protein>
<keyword evidence="3 8" id="KW-0808">Transferase</keyword>
<gene>
    <name evidence="9" type="ORF">Q2T52_22920</name>
</gene>
<comment type="catalytic activity">
    <reaction evidence="6 8">
        <text>a fatty acyl-[ACP] + S-adenosyl-L-methionine = an N-acyl-L-homoserine lactone + S-methyl-5'-thioadenosine + holo-[ACP] + H(+)</text>
        <dbReference type="Rhea" id="RHEA:10096"/>
        <dbReference type="Rhea" id="RHEA-COMP:9685"/>
        <dbReference type="Rhea" id="RHEA-COMP:14125"/>
        <dbReference type="ChEBI" id="CHEBI:15378"/>
        <dbReference type="ChEBI" id="CHEBI:17509"/>
        <dbReference type="ChEBI" id="CHEBI:55474"/>
        <dbReference type="ChEBI" id="CHEBI:59789"/>
        <dbReference type="ChEBI" id="CHEBI:64479"/>
        <dbReference type="ChEBI" id="CHEBI:138651"/>
        <dbReference type="EC" id="2.3.1.184"/>
    </reaction>
</comment>
<keyword evidence="2 7" id="KW-0673">Quorum sensing</keyword>
<comment type="similarity">
    <text evidence="7 8">Belongs to the autoinducer synthase family.</text>
</comment>
<dbReference type="RefSeq" id="WP_302079214.1">
    <property type="nucleotide sequence ID" value="NZ_JAUKWQ010000011.1"/>
</dbReference>
<name>A0ABT8T2S4_9HYPH</name>
<evidence type="ECO:0000256" key="3">
    <source>
        <dbReference type="ARBA" id="ARBA00022679"/>
    </source>
</evidence>
<evidence type="ECO:0000256" key="6">
    <source>
        <dbReference type="ARBA" id="ARBA00048576"/>
    </source>
</evidence>
<dbReference type="EC" id="2.3.1.184" evidence="1 8"/>
<comment type="caution">
    <text evidence="9">The sequence shown here is derived from an EMBL/GenBank/DDBJ whole genome shotgun (WGS) entry which is preliminary data.</text>
</comment>
<dbReference type="PANTHER" id="PTHR39322:SF1">
    <property type="entry name" value="ISOVALERYL-HOMOSERINE LACTONE SYNTHASE"/>
    <property type="match status" value="1"/>
</dbReference>
<evidence type="ECO:0000256" key="8">
    <source>
        <dbReference type="RuleBase" id="RU361135"/>
    </source>
</evidence>
<dbReference type="Gene3D" id="3.40.630.30">
    <property type="match status" value="1"/>
</dbReference>
<evidence type="ECO:0000256" key="7">
    <source>
        <dbReference type="PROSITE-ProRule" id="PRU00533"/>
    </source>
</evidence>
<keyword evidence="4 8" id="KW-0949">S-adenosyl-L-methionine</keyword>
<evidence type="ECO:0000256" key="4">
    <source>
        <dbReference type="ARBA" id="ARBA00022691"/>
    </source>
</evidence>
<dbReference type="PROSITE" id="PS00949">
    <property type="entry name" value="AUTOINDUCER_SYNTH_1"/>
    <property type="match status" value="1"/>
</dbReference>
<dbReference type="Proteomes" id="UP001169006">
    <property type="component" value="Unassembled WGS sequence"/>
</dbReference>
<dbReference type="EMBL" id="JAUKWQ010000011">
    <property type="protein sequence ID" value="MDO1584952.1"/>
    <property type="molecule type" value="Genomic_DNA"/>
</dbReference>
<dbReference type="SUPFAM" id="SSF55729">
    <property type="entry name" value="Acyl-CoA N-acyltransferases (Nat)"/>
    <property type="match status" value="1"/>
</dbReference>
<reference evidence="9" key="2">
    <citation type="submission" date="2023-07" db="EMBL/GenBank/DDBJ databases">
        <authorList>
            <person name="Sun H."/>
        </authorList>
    </citation>
    <scope>NUCLEOTIDE SEQUENCE</scope>
    <source>
        <strain evidence="9">05753</strain>
    </source>
</reference>
<evidence type="ECO:0000313" key="10">
    <source>
        <dbReference type="Proteomes" id="UP001169006"/>
    </source>
</evidence>